<comment type="similarity">
    <text evidence="2">Belongs to the PC-esterase family. TBL subfamily.</text>
</comment>
<feature type="domain" description="Trichome birefringence-like N-terminal" evidence="9">
    <location>
        <begin position="52"/>
        <end position="104"/>
    </location>
</feature>
<evidence type="ECO:0000256" key="4">
    <source>
        <dbReference type="ARBA" id="ARBA00022968"/>
    </source>
</evidence>
<keyword evidence="11" id="KW-1185">Reference proteome</keyword>
<evidence type="ECO:0000256" key="6">
    <source>
        <dbReference type="ARBA" id="ARBA00023136"/>
    </source>
</evidence>
<gene>
    <name evidence="10" type="ORF">DM860_008847</name>
</gene>
<comment type="subcellular location">
    <subcellularLocation>
        <location evidence="1">Membrane</location>
        <topology evidence="1">Single-pass membrane protein</topology>
    </subcellularLocation>
</comment>
<dbReference type="PANTHER" id="PTHR32285:SF71">
    <property type="entry name" value="PROTEIN TRICHOME BIREFRINGENCE-LIKE 39"/>
    <property type="match status" value="1"/>
</dbReference>
<dbReference type="GO" id="GO:0016413">
    <property type="term" value="F:O-acetyltransferase activity"/>
    <property type="evidence" value="ECO:0007669"/>
    <property type="project" value="InterPro"/>
</dbReference>
<dbReference type="AlphaFoldDB" id="A0A328D7I1"/>
<dbReference type="Proteomes" id="UP000249390">
    <property type="component" value="Unassembled WGS sequence"/>
</dbReference>
<name>A0A328D7I1_9ASTE</name>
<feature type="transmembrane region" description="Helical" evidence="7">
    <location>
        <begin position="20"/>
        <end position="37"/>
    </location>
</feature>
<dbReference type="Pfam" id="PF13839">
    <property type="entry name" value="PC-Esterase"/>
    <property type="match status" value="1"/>
</dbReference>
<evidence type="ECO:0000256" key="2">
    <source>
        <dbReference type="ARBA" id="ARBA00007727"/>
    </source>
</evidence>
<accession>A0A328D7I1</accession>
<evidence type="ECO:0000256" key="1">
    <source>
        <dbReference type="ARBA" id="ARBA00004167"/>
    </source>
</evidence>
<evidence type="ECO:0000256" key="5">
    <source>
        <dbReference type="ARBA" id="ARBA00022989"/>
    </source>
</evidence>
<comment type="caution">
    <text evidence="10">The sequence shown here is derived from an EMBL/GenBank/DDBJ whole genome shotgun (WGS) entry which is preliminary data.</text>
</comment>
<feature type="domain" description="Trichome birefringence-like C-terminal" evidence="8">
    <location>
        <begin position="106"/>
        <end position="375"/>
    </location>
</feature>
<evidence type="ECO:0000256" key="3">
    <source>
        <dbReference type="ARBA" id="ARBA00022692"/>
    </source>
</evidence>
<evidence type="ECO:0000313" key="10">
    <source>
        <dbReference type="EMBL" id="RAL41665.1"/>
    </source>
</evidence>
<dbReference type="InterPro" id="IPR029962">
    <property type="entry name" value="TBL"/>
</dbReference>
<sequence>MRFGFINNNNNNTPFEMGRALFFSFSFFFFFFSLFSFHQTSSSSTANEEKQYCNIFRGQWVKDPSYPLYDFSKCPFIDNEFNCNKYGRPDSDYLKYRWQPSSCNLQSFNGLAFLKKNTGKKIMFVGDSLSLNMWESLGCLLHSSAGESGARYQYTYKNGIKNITFSDYNVQLLMYRTPLLVDMVKTKTGDTVLVLDSMTNGSRAWRRMDVLIFNSWHWWTHTKSSQPWDYMQLRGKLYKDMNRVVAFYHGMTTWARWVNRHVRDPSKPKVFFQGISPSHYDGSEWGKPSKSCEGEVEPTLYNERTYLSDISSEALMVMQRVFKRLKKPVYLLDITDLSQDRKDAHPTTYSDHGTMDCSHWCLPGLPDTWNLLLYNALL</sequence>
<evidence type="ECO:0000256" key="7">
    <source>
        <dbReference type="SAM" id="Phobius"/>
    </source>
</evidence>
<dbReference type="InterPro" id="IPR026057">
    <property type="entry name" value="TBL_C"/>
</dbReference>
<dbReference type="GO" id="GO:0005794">
    <property type="term" value="C:Golgi apparatus"/>
    <property type="evidence" value="ECO:0007669"/>
    <property type="project" value="TreeGrafter"/>
</dbReference>
<dbReference type="GO" id="GO:0016020">
    <property type="term" value="C:membrane"/>
    <property type="evidence" value="ECO:0007669"/>
    <property type="project" value="UniProtKB-SubCell"/>
</dbReference>
<evidence type="ECO:0000313" key="11">
    <source>
        <dbReference type="Proteomes" id="UP000249390"/>
    </source>
</evidence>
<keyword evidence="3 7" id="KW-0812">Transmembrane</keyword>
<keyword evidence="5 7" id="KW-1133">Transmembrane helix</keyword>
<dbReference type="InterPro" id="IPR025846">
    <property type="entry name" value="TBL_N"/>
</dbReference>
<dbReference type="Pfam" id="PF14416">
    <property type="entry name" value="PMR5N"/>
    <property type="match status" value="1"/>
</dbReference>
<proteinExistence type="inferred from homology"/>
<protein>
    <submittedName>
        <fullName evidence="10">Uncharacterized protein</fullName>
    </submittedName>
</protein>
<evidence type="ECO:0000259" key="8">
    <source>
        <dbReference type="Pfam" id="PF13839"/>
    </source>
</evidence>
<keyword evidence="6 7" id="KW-0472">Membrane</keyword>
<dbReference type="EMBL" id="NQVE01000183">
    <property type="protein sequence ID" value="RAL41665.1"/>
    <property type="molecule type" value="Genomic_DNA"/>
</dbReference>
<keyword evidence="4" id="KW-0735">Signal-anchor</keyword>
<reference evidence="10 11" key="1">
    <citation type="submission" date="2018-06" db="EMBL/GenBank/DDBJ databases">
        <title>The Genome of Cuscuta australis (Dodder) Provides Insight into the Evolution of Plant Parasitism.</title>
        <authorList>
            <person name="Liu H."/>
        </authorList>
    </citation>
    <scope>NUCLEOTIDE SEQUENCE [LARGE SCALE GENOMIC DNA]</scope>
    <source>
        <strain evidence="11">cv. Yunnan</strain>
        <tissue evidence="10">Vines</tissue>
    </source>
</reference>
<organism evidence="10 11">
    <name type="scientific">Cuscuta australis</name>
    <dbReference type="NCBI Taxonomy" id="267555"/>
    <lineage>
        <taxon>Eukaryota</taxon>
        <taxon>Viridiplantae</taxon>
        <taxon>Streptophyta</taxon>
        <taxon>Embryophyta</taxon>
        <taxon>Tracheophyta</taxon>
        <taxon>Spermatophyta</taxon>
        <taxon>Magnoliopsida</taxon>
        <taxon>eudicotyledons</taxon>
        <taxon>Gunneridae</taxon>
        <taxon>Pentapetalae</taxon>
        <taxon>asterids</taxon>
        <taxon>lamiids</taxon>
        <taxon>Solanales</taxon>
        <taxon>Convolvulaceae</taxon>
        <taxon>Cuscuteae</taxon>
        <taxon>Cuscuta</taxon>
        <taxon>Cuscuta subgen. Grammica</taxon>
        <taxon>Cuscuta sect. Cleistogrammica</taxon>
    </lineage>
</organism>
<evidence type="ECO:0000259" key="9">
    <source>
        <dbReference type="Pfam" id="PF14416"/>
    </source>
</evidence>
<dbReference type="PANTHER" id="PTHR32285">
    <property type="entry name" value="PROTEIN TRICHOME BIREFRINGENCE-LIKE 9-RELATED"/>
    <property type="match status" value="1"/>
</dbReference>